<dbReference type="Pfam" id="PF01381">
    <property type="entry name" value="HTH_3"/>
    <property type="match status" value="1"/>
</dbReference>
<dbReference type="SUPFAM" id="SSF47413">
    <property type="entry name" value="lambda repressor-like DNA-binding domains"/>
    <property type="match status" value="1"/>
</dbReference>
<accession>A0A167HZS7</accession>
<keyword evidence="1" id="KW-0238">DNA-binding</keyword>
<gene>
    <name evidence="3" type="ORF">N473_04600</name>
</gene>
<dbReference type="PATRIC" id="fig|1365248.3.peg.4864"/>
<protein>
    <recommendedName>
        <fullName evidence="2">HTH cro/C1-type domain-containing protein</fullName>
    </recommendedName>
</protein>
<evidence type="ECO:0000256" key="1">
    <source>
        <dbReference type="ARBA" id="ARBA00023125"/>
    </source>
</evidence>
<evidence type="ECO:0000313" key="3">
    <source>
        <dbReference type="EMBL" id="KZN58719.1"/>
    </source>
</evidence>
<proteinExistence type="predicted"/>
<dbReference type="PANTHER" id="PTHR46558:SF4">
    <property type="entry name" value="DNA-BIDING PHAGE PROTEIN"/>
    <property type="match status" value="1"/>
</dbReference>
<evidence type="ECO:0000259" key="2">
    <source>
        <dbReference type="PROSITE" id="PS50943"/>
    </source>
</evidence>
<organism evidence="3 4">
    <name type="scientific">Pseudoalteromonas luteoviolacea CPMOR-1</name>
    <dbReference type="NCBI Taxonomy" id="1365248"/>
    <lineage>
        <taxon>Bacteria</taxon>
        <taxon>Pseudomonadati</taxon>
        <taxon>Pseudomonadota</taxon>
        <taxon>Gammaproteobacteria</taxon>
        <taxon>Alteromonadales</taxon>
        <taxon>Pseudoalteromonadaceae</taxon>
        <taxon>Pseudoalteromonas</taxon>
    </lineage>
</organism>
<dbReference type="AlphaFoldDB" id="A0A167HZS7"/>
<dbReference type="SMART" id="SM00530">
    <property type="entry name" value="HTH_XRE"/>
    <property type="match status" value="1"/>
</dbReference>
<reference evidence="3 4" key="1">
    <citation type="submission" date="2013-07" db="EMBL/GenBank/DDBJ databases">
        <title>Comparative Genomic and Metabolomic Analysis of Twelve Strains of Pseudoalteromonas luteoviolacea.</title>
        <authorList>
            <person name="Vynne N.G."/>
            <person name="Mansson M."/>
            <person name="Gram L."/>
        </authorList>
    </citation>
    <scope>NUCLEOTIDE SEQUENCE [LARGE SCALE GENOMIC DNA]</scope>
    <source>
        <strain evidence="3 4">CPMOR-1</strain>
    </source>
</reference>
<dbReference type="Gene3D" id="1.10.260.40">
    <property type="entry name" value="lambda repressor-like DNA-binding domains"/>
    <property type="match status" value="1"/>
</dbReference>
<dbReference type="EMBL" id="AUYC01000073">
    <property type="protein sequence ID" value="KZN58719.1"/>
    <property type="molecule type" value="Genomic_DNA"/>
</dbReference>
<dbReference type="PANTHER" id="PTHR46558">
    <property type="entry name" value="TRACRIPTIONAL REGULATORY PROTEIN-RELATED-RELATED"/>
    <property type="match status" value="1"/>
</dbReference>
<dbReference type="GO" id="GO:0003677">
    <property type="term" value="F:DNA binding"/>
    <property type="evidence" value="ECO:0007669"/>
    <property type="project" value="UniProtKB-KW"/>
</dbReference>
<sequence length="94" mass="11071">MVSRFMRHDAVKRRLEINKLMLEMQHNLKVIRKNNNLTQKQLGDKLNVDQATISNFENGKTYMTIELVYEMYLIFGNDFSLPCISYSDKKSPPN</sequence>
<dbReference type="RefSeq" id="WP_063369957.1">
    <property type="nucleotide sequence ID" value="NZ_AUYC01000073.1"/>
</dbReference>
<dbReference type="CDD" id="cd00093">
    <property type="entry name" value="HTH_XRE"/>
    <property type="match status" value="1"/>
</dbReference>
<dbReference type="PROSITE" id="PS50943">
    <property type="entry name" value="HTH_CROC1"/>
    <property type="match status" value="1"/>
</dbReference>
<evidence type="ECO:0000313" key="4">
    <source>
        <dbReference type="Proteomes" id="UP000076486"/>
    </source>
</evidence>
<comment type="caution">
    <text evidence="3">The sequence shown here is derived from an EMBL/GenBank/DDBJ whole genome shotgun (WGS) entry which is preliminary data.</text>
</comment>
<feature type="domain" description="HTH cro/C1-type" evidence="2">
    <location>
        <begin position="28"/>
        <end position="82"/>
    </location>
</feature>
<dbReference type="InterPro" id="IPR010982">
    <property type="entry name" value="Lambda_DNA-bd_dom_sf"/>
</dbReference>
<dbReference type="Proteomes" id="UP000076486">
    <property type="component" value="Unassembled WGS sequence"/>
</dbReference>
<dbReference type="InterPro" id="IPR001387">
    <property type="entry name" value="Cro/C1-type_HTH"/>
</dbReference>
<name>A0A167HZS7_9GAMM</name>